<proteinExistence type="predicted"/>
<organism evidence="1 2">
    <name type="scientific">Datura stramonium</name>
    <name type="common">Jimsonweed</name>
    <name type="synonym">Common thornapple</name>
    <dbReference type="NCBI Taxonomy" id="4076"/>
    <lineage>
        <taxon>Eukaryota</taxon>
        <taxon>Viridiplantae</taxon>
        <taxon>Streptophyta</taxon>
        <taxon>Embryophyta</taxon>
        <taxon>Tracheophyta</taxon>
        <taxon>Spermatophyta</taxon>
        <taxon>Magnoliopsida</taxon>
        <taxon>eudicotyledons</taxon>
        <taxon>Gunneridae</taxon>
        <taxon>Pentapetalae</taxon>
        <taxon>asterids</taxon>
        <taxon>lamiids</taxon>
        <taxon>Solanales</taxon>
        <taxon>Solanaceae</taxon>
        <taxon>Solanoideae</taxon>
        <taxon>Datureae</taxon>
        <taxon>Datura</taxon>
    </lineage>
</organism>
<evidence type="ECO:0000313" key="1">
    <source>
        <dbReference type="EMBL" id="MCE5166606.1"/>
    </source>
</evidence>
<feature type="non-terminal residue" evidence="1">
    <location>
        <position position="56"/>
    </location>
</feature>
<reference evidence="1 2" key="1">
    <citation type="journal article" date="2021" name="BMC Genomics">
        <title>Datura genome reveals duplications of psychoactive alkaloid biosynthetic genes and high mutation rate following tissue culture.</title>
        <authorList>
            <person name="Rajewski A."/>
            <person name="Carter-House D."/>
            <person name="Stajich J."/>
            <person name="Litt A."/>
        </authorList>
    </citation>
    <scope>NUCLEOTIDE SEQUENCE [LARGE SCALE GENOMIC DNA]</scope>
    <source>
        <strain evidence="1">AR-01</strain>
    </source>
</reference>
<name>A0ABS8Y5H2_DATST</name>
<sequence>PDLNHNGGFKGRKPKEQVWMPKEVTMQIPSEKEVAESCKVIPLHLPKKGHTEESWK</sequence>
<accession>A0ABS8Y5H2</accession>
<dbReference type="EMBL" id="JACEIK010027184">
    <property type="protein sequence ID" value="MCE5166606.1"/>
    <property type="molecule type" value="Genomic_DNA"/>
</dbReference>
<dbReference type="Proteomes" id="UP000823775">
    <property type="component" value="Unassembled WGS sequence"/>
</dbReference>
<gene>
    <name evidence="1" type="ORF">HAX54_022522</name>
</gene>
<keyword evidence="2" id="KW-1185">Reference proteome</keyword>
<protein>
    <submittedName>
        <fullName evidence="1">Uncharacterized protein</fullName>
    </submittedName>
</protein>
<feature type="non-terminal residue" evidence="1">
    <location>
        <position position="1"/>
    </location>
</feature>
<comment type="caution">
    <text evidence="1">The sequence shown here is derived from an EMBL/GenBank/DDBJ whole genome shotgun (WGS) entry which is preliminary data.</text>
</comment>
<evidence type="ECO:0000313" key="2">
    <source>
        <dbReference type="Proteomes" id="UP000823775"/>
    </source>
</evidence>